<sequence>MEPDRQPTLTGERVTLRPSTPDDWEALFAVASDPLIWEVHPAHDRWQEPVFRAYFDAGIASGGALTILDHASGDVIGSSRFDNWKPEADEIEIGWTYLERAYWGGSYNREIKRLMLDHIHAHVGTVVFTVGEGNIRSRKAMEKIGGVLRPGIEMRLMAGEMKPHVIYEIRRQGNLKA</sequence>
<dbReference type="EMBL" id="SRXT01000004">
    <property type="protein sequence ID" value="TGX53343.1"/>
    <property type="molecule type" value="Genomic_DNA"/>
</dbReference>
<dbReference type="RefSeq" id="WP_135963851.1">
    <property type="nucleotide sequence ID" value="NZ_SRXT01000004.1"/>
</dbReference>
<feature type="domain" description="N-acetyltransferase" evidence="1">
    <location>
        <begin position="14"/>
        <end position="172"/>
    </location>
</feature>
<reference evidence="2 3" key="1">
    <citation type="submission" date="2019-04" db="EMBL/GenBank/DDBJ databases">
        <title>Sphingomonas psychrotolerans sp. nov., isolated from soil in the Tianshan Mountains, Xinjiang, China.</title>
        <authorList>
            <person name="Luo Y."/>
            <person name="Sheng H."/>
        </authorList>
    </citation>
    <scope>NUCLEOTIDE SEQUENCE [LARGE SCALE GENOMIC DNA]</scope>
    <source>
        <strain evidence="2 3">ZFGT-11</strain>
    </source>
</reference>
<name>A0A4S1XCF0_9SPHN</name>
<gene>
    <name evidence="2" type="ORF">E5A73_10845</name>
</gene>
<comment type="caution">
    <text evidence="2">The sequence shown here is derived from an EMBL/GenBank/DDBJ whole genome shotgun (WGS) entry which is preliminary data.</text>
</comment>
<dbReference type="Pfam" id="PF13302">
    <property type="entry name" value="Acetyltransf_3"/>
    <property type="match status" value="1"/>
</dbReference>
<dbReference type="OrthoDB" id="9801656at2"/>
<dbReference type="InterPro" id="IPR000182">
    <property type="entry name" value="GNAT_dom"/>
</dbReference>
<keyword evidence="3" id="KW-1185">Reference proteome</keyword>
<organism evidence="2 3">
    <name type="scientific">Sphingomonas gei</name>
    <dbReference type="NCBI Taxonomy" id="1395960"/>
    <lineage>
        <taxon>Bacteria</taxon>
        <taxon>Pseudomonadati</taxon>
        <taxon>Pseudomonadota</taxon>
        <taxon>Alphaproteobacteria</taxon>
        <taxon>Sphingomonadales</taxon>
        <taxon>Sphingomonadaceae</taxon>
        <taxon>Sphingomonas</taxon>
    </lineage>
</organism>
<dbReference type="GO" id="GO:0016747">
    <property type="term" value="F:acyltransferase activity, transferring groups other than amino-acyl groups"/>
    <property type="evidence" value="ECO:0007669"/>
    <property type="project" value="InterPro"/>
</dbReference>
<dbReference type="PANTHER" id="PTHR43610:SF1">
    <property type="entry name" value="N-ACETYLTRANSFERASE DOMAIN-CONTAINING PROTEIN"/>
    <property type="match status" value="1"/>
</dbReference>
<proteinExistence type="predicted"/>
<protein>
    <submittedName>
        <fullName evidence="2">N-acetyltransferase</fullName>
    </submittedName>
</protein>
<dbReference type="PANTHER" id="PTHR43610">
    <property type="entry name" value="BLL6696 PROTEIN"/>
    <property type="match status" value="1"/>
</dbReference>
<dbReference type="SUPFAM" id="SSF55729">
    <property type="entry name" value="Acyl-CoA N-acyltransferases (Nat)"/>
    <property type="match status" value="1"/>
</dbReference>
<dbReference type="Gene3D" id="3.40.630.30">
    <property type="match status" value="1"/>
</dbReference>
<dbReference type="InterPro" id="IPR016181">
    <property type="entry name" value="Acyl_CoA_acyltransferase"/>
</dbReference>
<evidence type="ECO:0000259" key="1">
    <source>
        <dbReference type="PROSITE" id="PS51186"/>
    </source>
</evidence>
<dbReference type="AlphaFoldDB" id="A0A4S1XCF0"/>
<evidence type="ECO:0000313" key="3">
    <source>
        <dbReference type="Proteomes" id="UP000306147"/>
    </source>
</evidence>
<keyword evidence="2" id="KW-0808">Transferase</keyword>
<evidence type="ECO:0000313" key="2">
    <source>
        <dbReference type="EMBL" id="TGX53343.1"/>
    </source>
</evidence>
<dbReference type="Proteomes" id="UP000306147">
    <property type="component" value="Unassembled WGS sequence"/>
</dbReference>
<dbReference type="PROSITE" id="PS51186">
    <property type="entry name" value="GNAT"/>
    <property type="match status" value="1"/>
</dbReference>
<accession>A0A4S1XCF0</accession>